<name>A0AAN9FUD3_CROPI</name>
<evidence type="ECO:0000313" key="3">
    <source>
        <dbReference type="Proteomes" id="UP001372338"/>
    </source>
</evidence>
<dbReference type="PANTHER" id="PTHR31672:SF13">
    <property type="entry name" value="F-BOX PROTEIN CPR30-LIKE"/>
    <property type="match status" value="1"/>
</dbReference>
<dbReference type="Proteomes" id="UP001372338">
    <property type="component" value="Unassembled WGS sequence"/>
</dbReference>
<dbReference type="SMART" id="SM00256">
    <property type="entry name" value="FBOX"/>
    <property type="match status" value="1"/>
</dbReference>
<gene>
    <name evidence="2" type="ORF">RIF29_08932</name>
</gene>
<dbReference type="AlphaFoldDB" id="A0AAN9FUD3"/>
<dbReference type="InterPro" id="IPR050796">
    <property type="entry name" value="SCF_F-box_component"/>
</dbReference>
<dbReference type="EMBL" id="JAYWIO010000002">
    <property type="protein sequence ID" value="KAK7281179.1"/>
    <property type="molecule type" value="Genomic_DNA"/>
</dbReference>
<feature type="domain" description="F-box" evidence="1">
    <location>
        <begin position="12"/>
        <end position="52"/>
    </location>
</feature>
<evidence type="ECO:0000259" key="1">
    <source>
        <dbReference type="SMART" id="SM00256"/>
    </source>
</evidence>
<dbReference type="PANTHER" id="PTHR31672">
    <property type="entry name" value="BNACNNG10540D PROTEIN"/>
    <property type="match status" value="1"/>
</dbReference>
<reference evidence="2 3" key="1">
    <citation type="submission" date="2024-01" db="EMBL/GenBank/DDBJ databases">
        <title>The genomes of 5 underutilized Papilionoideae crops provide insights into root nodulation and disease resistanc.</title>
        <authorList>
            <person name="Yuan L."/>
        </authorList>
    </citation>
    <scope>NUCLEOTIDE SEQUENCE [LARGE SCALE GENOMIC DNA]</scope>
    <source>
        <strain evidence="2">ZHUSHIDOU_FW_LH</strain>
        <tissue evidence="2">Leaf</tissue>
    </source>
</reference>
<dbReference type="SUPFAM" id="SSF81383">
    <property type="entry name" value="F-box domain"/>
    <property type="match status" value="1"/>
</dbReference>
<organism evidence="2 3">
    <name type="scientific">Crotalaria pallida</name>
    <name type="common">Smooth rattlebox</name>
    <name type="synonym">Crotalaria striata</name>
    <dbReference type="NCBI Taxonomy" id="3830"/>
    <lineage>
        <taxon>Eukaryota</taxon>
        <taxon>Viridiplantae</taxon>
        <taxon>Streptophyta</taxon>
        <taxon>Embryophyta</taxon>
        <taxon>Tracheophyta</taxon>
        <taxon>Spermatophyta</taxon>
        <taxon>Magnoliopsida</taxon>
        <taxon>eudicotyledons</taxon>
        <taxon>Gunneridae</taxon>
        <taxon>Pentapetalae</taxon>
        <taxon>rosids</taxon>
        <taxon>fabids</taxon>
        <taxon>Fabales</taxon>
        <taxon>Fabaceae</taxon>
        <taxon>Papilionoideae</taxon>
        <taxon>50 kb inversion clade</taxon>
        <taxon>genistoids sensu lato</taxon>
        <taxon>core genistoids</taxon>
        <taxon>Crotalarieae</taxon>
        <taxon>Crotalaria</taxon>
    </lineage>
</organism>
<proteinExistence type="predicted"/>
<dbReference type="Pfam" id="PF00646">
    <property type="entry name" value="F-box"/>
    <property type="match status" value="1"/>
</dbReference>
<protein>
    <recommendedName>
        <fullName evidence="1">F-box domain-containing protein</fullName>
    </recommendedName>
</protein>
<dbReference type="InterPro" id="IPR036047">
    <property type="entry name" value="F-box-like_dom_sf"/>
</dbReference>
<accession>A0AAN9FUD3</accession>
<sequence>MASIKEKVHNSIPEDMVFNILSKLPVKSLKRFKCVRKSWANLFENTQFMKLYRNNLLPNYDSNGNDSCLFLNQSMPNNFCSSNLLMLYDEMFRSKVKLEWPSPFPDNNLISIVGSFVNGMLCLCQGGDSGRAPEIGKKIVFWNPTTRDFKVIPPVSIDCPLGVTISVGIHGFGYDLVTDDYKLIQCFHFVRGWSPQDDGPIIPKHLWQMYSLRSNSWRKIDCEISNRWSFDGVYLNGVCHWWGFKEVLVLVSFNLSDEMFHTTPIYYNDFYELCRMTLMVLNYSVAMITMHASMTFFDISTLGEVGVKESWTKLFTIGPLPCGIARPIRVWKNGDMLLIRKKDNELVWFHSSTQLVEDLGVKVRRRCQLVR</sequence>
<dbReference type="Pfam" id="PF07734">
    <property type="entry name" value="FBA_1"/>
    <property type="match status" value="1"/>
</dbReference>
<comment type="caution">
    <text evidence="2">The sequence shown here is derived from an EMBL/GenBank/DDBJ whole genome shotgun (WGS) entry which is preliminary data.</text>
</comment>
<dbReference type="InterPro" id="IPR001810">
    <property type="entry name" value="F-box_dom"/>
</dbReference>
<dbReference type="InterPro" id="IPR006527">
    <property type="entry name" value="F-box-assoc_dom_typ1"/>
</dbReference>
<evidence type="ECO:0000313" key="2">
    <source>
        <dbReference type="EMBL" id="KAK7281179.1"/>
    </source>
</evidence>
<dbReference type="NCBIfam" id="TIGR01640">
    <property type="entry name" value="F_box_assoc_1"/>
    <property type="match status" value="1"/>
</dbReference>
<keyword evidence="3" id="KW-1185">Reference proteome</keyword>
<dbReference type="InterPro" id="IPR017451">
    <property type="entry name" value="F-box-assoc_interact_dom"/>
</dbReference>